<proteinExistence type="predicted"/>
<name>E7G9C2_9FIRM</name>
<dbReference type="RefSeq" id="WP_008788476.1">
    <property type="nucleotide sequence ID" value="NZ_AKCB01000002.1"/>
</dbReference>
<evidence type="ECO:0000313" key="2">
    <source>
        <dbReference type="EMBL" id="EFW05412.1"/>
    </source>
</evidence>
<gene>
    <name evidence="2" type="ORF">HMPREF9488_01360</name>
</gene>
<sequence length="200" mass="23009">MKKARIMHCDSGGSPIPSQVFYVQFNPSELSLVHTTGKYHKVTNDDKNDNNSSVDQQNTEEVSLTLKLFFNTFESTSQTTYQDVRELMKPFKEFCNYGITDEKQMEKICFHWGTMNIIGFLTAYQETYSMFSPDGKPVRAEVSLTINGKDDGYEKVTSSKIKEPEKKVETPFDKAMKTYNNPARWKEFASQDTDMRKILG</sequence>
<dbReference type="Proteomes" id="UP000003157">
    <property type="component" value="Unassembled WGS sequence"/>
</dbReference>
<accession>E7G9C2</accession>
<dbReference type="Pfam" id="PF19266">
    <property type="entry name" value="CIS_tube"/>
    <property type="match status" value="1"/>
</dbReference>
<dbReference type="eggNOG" id="COG1652">
    <property type="taxonomic scope" value="Bacteria"/>
</dbReference>
<organism evidence="2 3">
    <name type="scientific">Coprobacillus cateniformis</name>
    <dbReference type="NCBI Taxonomy" id="100884"/>
    <lineage>
        <taxon>Bacteria</taxon>
        <taxon>Bacillati</taxon>
        <taxon>Bacillota</taxon>
        <taxon>Erysipelotrichia</taxon>
        <taxon>Erysipelotrichales</taxon>
        <taxon>Coprobacillaceae</taxon>
        <taxon>Coprobacillus</taxon>
    </lineage>
</organism>
<evidence type="ECO:0000313" key="3">
    <source>
        <dbReference type="Proteomes" id="UP000003157"/>
    </source>
</evidence>
<dbReference type="AlphaFoldDB" id="E7G9C2"/>
<comment type="caution">
    <text evidence="2">The sequence shown here is derived from an EMBL/GenBank/DDBJ whole genome shotgun (WGS) entry which is preliminary data.</text>
</comment>
<dbReference type="STRING" id="100884.GCA_000269565_03204"/>
<evidence type="ECO:0000259" key="1">
    <source>
        <dbReference type="Pfam" id="PF19266"/>
    </source>
</evidence>
<dbReference type="EMBL" id="ADKX01000024">
    <property type="protein sequence ID" value="EFW05412.1"/>
    <property type="molecule type" value="Genomic_DNA"/>
</dbReference>
<protein>
    <recommendedName>
        <fullName evidence="1">Contractile injection system tube protein N-terminal domain-containing protein</fullName>
    </recommendedName>
</protein>
<reference evidence="2 3" key="1">
    <citation type="submission" date="2010-12" db="EMBL/GenBank/DDBJ databases">
        <title>The Genome Sequence of Coprobacillus sp. strain 29_1.</title>
        <authorList>
            <consortium name="The Broad Institute Genome Sequencing Platform"/>
            <person name="Earl A."/>
            <person name="Ward D."/>
            <person name="Feldgarden M."/>
            <person name="Gevers D."/>
            <person name="Daigneault M."/>
            <person name="Sibley C.D."/>
            <person name="White A."/>
            <person name="Strauss J."/>
            <person name="Allen-Vercoe E."/>
            <person name="Young S.K."/>
            <person name="Zeng Q."/>
            <person name="Gargeya S."/>
            <person name="Fitzgerald M."/>
            <person name="Haas B."/>
            <person name="Abouelleil A."/>
            <person name="Alvarado L."/>
            <person name="Arachchi H.M."/>
            <person name="Berlin A."/>
            <person name="Brown A."/>
            <person name="Chapman S.B."/>
            <person name="Chen Z."/>
            <person name="Dunbar C."/>
            <person name="Freedman E."/>
            <person name="Gearin G."/>
            <person name="Gellesch M."/>
            <person name="Goldberg J."/>
            <person name="Griggs A."/>
            <person name="Gujja S."/>
            <person name="Heilman E."/>
            <person name="Heiman D."/>
            <person name="Howarth C."/>
            <person name="Larson L."/>
            <person name="Lui A."/>
            <person name="MacDonald P.J.P."/>
            <person name="Mehta T."/>
            <person name="Montmayeur A."/>
            <person name="Murphy C."/>
            <person name="Neiman D."/>
            <person name="Pearson M."/>
            <person name="Priest M."/>
            <person name="Roberts A."/>
            <person name="Saif S."/>
            <person name="Shea T."/>
            <person name="Shenoy N."/>
            <person name="Sisk P."/>
            <person name="Stolte C."/>
            <person name="Sykes S."/>
            <person name="White J."/>
            <person name="Yandava C."/>
            <person name="Nusbaum C."/>
            <person name="Birren B."/>
        </authorList>
    </citation>
    <scope>NUCLEOTIDE SEQUENCE [LARGE SCALE GENOMIC DNA]</scope>
    <source>
        <strain evidence="2 3">29_1</strain>
    </source>
</reference>
<dbReference type="GeneID" id="78230991"/>
<keyword evidence="3" id="KW-1185">Reference proteome</keyword>
<dbReference type="OrthoDB" id="9815939at2"/>
<dbReference type="InterPro" id="IPR045361">
    <property type="entry name" value="CIS_tube_prot_N"/>
</dbReference>
<feature type="domain" description="Contractile injection system tube protein N-terminal" evidence="1">
    <location>
        <begin position="2"/>
        <end position="152"/>
    </location>
</feature>
<dbReference type="HOGENOM" id="CLU_1364204_0_0_9"/>